<keyword evidence="4" id="KW-1185">Reference proteome</keyword>
<evidence type="ECO:0000313" key="3">
    <source>
        <dbReference type="EMBL" id="KAG2239037.1"/>
    </source>
</evidence>
<reference evidence="3 4" key="1">
    <citation type="submission" date="2020-02" db="EMBL/GenBank/DDBJ databases">
        <authorList>
            <person name="Ma Q."/>
            <person name="Huang Y."/>
            <person name="Song X."/>
            <person name="Pei D."/>
        </authorList>
    </citation>
    <scope>NUCLEOTIDE SEQUENCE [LARGE SCALE GENOMIC DNA]</scope>
    <source>
        <strain evidence="3">Sxm20200214</strain>
        <tissue evidence="3">Leaf</tissue>
    </source>
</reference>
<feature type="compositionally biased region" description="Low complexity" evidence="1">
    <location>
        <begin position="225"/>
        <end position="241"/>
    </location>
</feature>
<name>A0A8X7NUU1_BRACI</name>
<dbReference type="PANTHER" id="PTHR34059:SF1">
    <property type="entry name" value="EXPRESSED PROTEIN"/>
    <property type="match status" value="1"/>
</dbReference>
<proteinExistence type="predicted"/>
<dbReference type="Proteomes" id="UP000886595">
    <property type="component" value="Unassembled WGS sequence"/>
</dbReference>
<protein>
    <recommendedName>
        <fullName evidence="5">Hydroxyproline-rich glycoprotein family protein</fullName>
    </recommendedName>
</protein>
<feature type="compositionally biased region" description="Pro residues" evidence="1">
    <location>
        <begin position="295"/>
        <end position="307"/>
    </location>
</feature>
<feature type="transmembrane region" description="Helical" evidence="2">
    <location>
        <begin position="28"/>
        <end position="46"/>
    </location>
</feature>
<comment type="caution">
    <text evidence="3">The sequence shown here is derived from an EMBL/GenBank/DDBJ whole genome shotgun (WGS) entry which is preliminary data.</text>
</comment>
<evidence type="ECO:0008006" key="5">
    <source>
        <dbReference type="Google" id="ProtNLM"/>
    </source>
</evidence>
<dbReference type="Pfam" id="PF05553">
    <property type="entry name" value="DUF761"/>
    <property type="match status" value="1"/>
</dbReference>
<gene>
    <name evidence="3" type="ORF">Bca52824_089897</name>
</gene>
<feature type="compositionally biased region" description="Basic and acidic residues" evidence="1">
    <location>
        <begin position="367"/>
        <end position="379"/>
    </location>
</feature>
<feature type="compositionally biased region" description="Basic and acidic residues" evidence="1">
    <location>
        <begin position="394"/>
        <end position="412"/>
    </location>
</feature>
<evidence type="ECO:0000313" key="4">
    <source>
        <dbReference type="Proteomes" id="UP000886595"/>
    </source>
</evidence>
<feature type="region of interest" description="Disordered" evidence="1">
    <location>
        <begin position="121"/>
        <end position="144"/>
    </location>
</feature>
<dbReference type="EMBL" id="JAAMPC010001604">
    <property type="protein sequence ID" value="KAG2239037.1"/>
    <property type="molecule type" value="Genomic_DNA"/>
</dbReference>
<keyword evidence="2" id="KW-0472">Membrane</keyword>
<dbReference type="AlphaFoldDB" id="A0A8X7NUU1"/>
<feature type="region of interest" description="Disordered" evidence="1">
    <location>
        <begin position="207"/>
        <end position="463"/>
    </location>
</feature>
<accession>A0A8X7NUU1</accession>
<feature type="compositionally biased region" description="Pro residues" evidence="1">
    <location>
        <begin position="343"/>
        <end position="355"/>
    </location>
</feature>
<dbReference type="InterPro" id="IPR008480">
    <property type="entry name" value="DUF761_pln"/>
</dbReference>
<sequence length="499" mass="56384">MVERRSSKKTTQLGNKEDRNPRKFYSQFLFKALILAVFCSIVPVFLSQTPELANQTRLLELLHLVFVGLAVSYGLFSRRNYDGGGGGSNDNDHKADHNNTTNPHAYVPKLLEVSSVFNAGHESESEPSDDSSCDHRKTQTWRNKYQMKSREVVLSNRENQTRFVDRVSSGVREKPLLLPVRSLNYSRVSDHSGGPWERVRSKRELLKSLGDDDNSDVLPSPIPWRSRSSSSSTTEVESQTSIKNLATVESQPLIKTPANLTSSSPRKSPPLPKLTTESGEVEMDEDTVRKQRFRPSPPSPPPPPPLPAFYNSASRKDNPPGVNRIVESRESVQKKFSGGEFHPSPPPPPPPPPPMDYYKSPPAKLRASSERRKSSEQKMKRISPKKVWWSDPIAESKELRVTREEDTEKNDGRGFLGSKASEESEDEERRRREAEVHEDDDHSEIEERNGIEEEGVCGNNSDVDKKADEFIAKFREQIRLQRIESIKRSTNKISANSSK</sequence>
<dbReference type="OrthoDB" id="1080706at2759"/>
<keyword evidence="2" id="KW-0812">Transmembrane</keyword>
<evidence type="ECO:0000256" key="2">
    <source>
        <dbReference type="SAM" id="Phobius"/>
    </source>
</evidence>
<dbReference type="PANTHER" id="PTHR34059">
    <property type="entry name" value="EXPRESSED PROTEIN"/>
    <property type="match status" value="1"/>
</dbReference>
<keyword evidence="2" id="KW-1133">Transmembrane helix</keyword>
<organism evidence="3 4">
    <name type="scientific">Brassica carinata</name>
    <name type="common">Ethiopian mustard</name>
    <name type="synonym">Abyssinian cabbage</name>
    <dbReference type="NCBI Taxonomy" id="52824"/>
    <lineage>
        <taxon>Eukaryota</taxon>
        <taxon>Viridiplantae</taxon>
        <taxon>Streptophyta</taxon>
        <taxon>Embryophyta</taxon>
        <taxon>Tracheophyta</taxon>
        <taxon>Spermatophyta</taxon>
        <taxon>Magnoliopsida</taxon>
        <taxon>eudicotyledons</taxon>
        <taxon>Gunneridae</taxon>
        <taxon>Pentapetalae</taxon>
        <taxon>rosids</taxon>
        <taxon>malvids</taxon>
        <taxon>Brassicales</taxon>
        <taxon>Brassicaceae</taxon>
        <taxon>Brassiceae</taxon>
        <taxon>Brassica</taxon>
    </lineage>
</organism>
<evidence type="ECO:0000256" key="1">
    <source>
        <dbReference type="SAM" id="MobiDB-lite"/>
    </source>
</evidence>